<sequence length="117" mass="13395">MDIAKEQELSIAVMNLIATEEHLAFTAAKTGKPEYLELYNAVRKLRSKNLRELVKNKDGEAWCASKHLLSTTMRLIETAIKYGAEGNRKKAMELLDDAIEAYQIFWFLQEFGKKGKK</sequence>
<evidence type="ECO:0000313" key="1">
    <source>
        <dbReference type="EMBL" id="HIH22030.1"/>
    </source>
</evidence>
<reference evidence="2" key="3">
    <citation type="submission" date="2021-05" db="EMBL/GenBank/DDBJ databases">
        <title>Protein family content uncovers lineage relationships and bacterial pathway maintenance mechanisms in DPANN archaea.</title>
        <authorList>
            <person name="Castelle C.J."/>
            <person name="Meheust R."/>
            <person name="Jaffe A.L."/>
            <person name="Seitz K."/>
            <person name="Gong X."/>
            <person name="Baker B.J."/>
            <person name="Banfield J.F."/>
        </authorList>
    </citation>
    <scope>NUCLEOTIDE SEQUENCE</scope>
    <source>
        <strain evidence="2">RIFCSPLOWO2_01_FULL_43_13</strain>
    </source>
</reference>
<dbReference type="Proteomes" id="UP000680185">
    <property type="component" value="Unassembled WGS sequence"/>
</dbReference>
<reference evidence="2" key="2">
    <citation type="submission" date="2021-03" db="EMBL/GenBank/DDBJ databases">
        <authorList>
            <person name="Jaffe A."/>
        </authorList>
    </citation>
    <scope>NUCLEOTIDE SEQUENCE</scope>
    <source>
        <strain evidence="2">RIFCSPLOWO2_01_FULL_43_13</strain>
    </source>
</reference>
<dbReference type="AlphaFoldDB" id="A0A7J4JYI8"/>
<organism evidence="1 3">
    <name type="scientific">Candidatus Iainarchaeum sp</name>
    <dbReference type="NCBI Taxonomy" id="3101447"/>
    <lineage>
        <taxon>Archaea</taxon>
        <taxon>Candidatus Iainarchaeota</taxon>
        <taxon>Candidatus Iainarchaeia</taxon>
        <taxon>Candidatus Iainarchaeales</taxon>
        <taxon>Candidatus Iainarchaeaceae</taxon>
        <taxon>Candidatus Iainarchaeum</taxon>
    </lineage>
</organism>
<name>A0A7J4JYI8_9ARCH</name>
<protein>
    <submittedName>
        <fullName evidence="1">Uncharacterized protein</fullName>
    </submittedName>
</protein>
<evidence type="ECO:0000313" key="2">
    <source>
        <dbReference type="EMBL" id="MBS3058155.1"/>
    </source>
</evidence>
<gene>
    <name evidence="1" type="ORF">HA222_05235</name>
    <name evidence="2" type="ORF">J4478_02020</name>
</gene>
<evidence type="ECO:0000313" key="3">
    <source>
        <dbReference type="Proteomes" id="UP000590964"/>
    </source>
</evidence>
<proteinExistence type="predicted"/>
<dbReference type="Proteomes" id="UP000590964">
    <property type="component" value="Unassembled WGS sequence"/>
</dbReference>
<dbReference type="EMBL" id="JAGVWB010000012">
    <property type="protein sequence ID" value="MBS3058155.1"/>
    <property type="molecule type" value="Genomic_DNA"/>
</dbReference>
<dbReference type="EMBL" id="DUFW01000092">
    <property type="protein sequence ID" value="HIH22030.1"/>
    <property type="molecule type" value="Genomic_DNA"/>
</dbReference>
<comment type="caution">
    <text evidence="1">The sequence shown here is derived from an EMBL/GenBank/DDBJ whole genome shotgun (WGS) entry which is preliminary data.</text>
</comment>
<reference evidence="3" key="1">
    <citation type="journal article" date="2020" name="bioRxiv">
        <title>A rank-normalized archaeal taxonomy based on genome phylogeny resolves widespread incomplete and uneven classifications.</title>
        <authorList>
            <person name="Rinke C."/>
            <person name="Chuvochina M."/>
            <person name="Mussig A.J."/>
            <person name="Chaumeil P.-A."/>
            <person name="Waite D.W."/>
            <person name="Whitman W.B."/>
            <person name="Parks D.H."/>
            <person name="Hugenholtz P."/>
        </authorList>
    </citation>
    <scope>NUCLEOTIDE SEQUENCE [LARGE SCALE GENOMIC DNA]</scope>
</reference>
<accession>A0A7J4JYI8</accession>